<evidence type="ECO:0000313" key="2">
    <source>
        <dbReference type="Proteomes" id="UP000241436"/>
    </source>
</evidence>
<dbReference type="Proteomes" id="UP000241436">
    <property type="component" value="Unassembled WGS sequence"/>
</dbReference>
<protein>
    <submittedName>
        <fullName evidence="1">Uncharacterized protein</fullName>
    </submittedName>
</protein>
<name>A0A2T4U001_9BACT</name>
<accession>A0A2T4U001</accession>
<proteinExistence type="predicted"/>
<dbReference type="EMBL" id="NVQC01000013">
    <property type="protein sequence ID" value="PTL36700.1"/>
    <property type="molecule type" value="Genomic_DNA"/>
</dbReference>
<organism evidence="1 2">
    <name type="scientific">Candidatus Methylomirabilis limnetica</name>
    <dbReference type="NCBI Taxonomy" id="2033718"/>
    <lineage>
        <taxon>Bacteria</taxon>
        <taxon>Candidatus Methylomirabilota</taxon>
        <taxon>Candidatus Methylomirabilia</taxon>
        <taxon>Candidatus Methylomirabilales</taxon>
        <taxon>Candidatus Methylomirabilaceae</taxon>
        <taxon>Candidatus Methylomirabilis</taxon>
    </lineage>
</organism>
<dbReference type="AlphaFoldDB" id="A0A2T4U001"/>
<comment type="caution">
    <text evidence="1">The sequence shown here is derived from an EMBL/GenBank/DDBJ whole genome shotgun (WGS) entry which is preliminary data.</text>
</comment>
<evidence type="ECO:0000313" key="1">
    <source>
        <dbReference type="EMBL" id="PTL36700.1"/>
    </source>
</evidence>
<sequence>MNSPRFTLTFTPTAGKQLEALERDKGLEKRLKAVRKTLGLMETNMHHPSLNAHEYKSLKGLHGEKVFATYAESKTPAAYRIFWHYGTKRGEIIVVAITPHP</sequence>
<dbReference type="OrthoDB" id="278721at2"/>
<reference evidence="2" key="2">
    <citation type="journal article" date="2018" name="Environ. Microbiol.">
        <title>Bloom of a denitrifying methanotroph, 'Candidatus Methylomirabilis limnetica', in a deep stratified lake.</title>
        <authorList>
            <person name="Graf J.S."/>
            <person name="Mayr M.J."/>
            <person name="Marchant H.K."/>
            <person name="Tienken D."/>
            <person name="Hach P.F."/>
            <person name="Brand A."/>
            <person name="Schubert C.J."/>
            <person name="Kuypers M.M."/>
            <person name="Milucka J."/>
        </authorList>
    </citation>
    <scope>NUCLEOTIDE SEQUENCE [LARGE SCALE GENOMIC DNA]</scope>
    <source>
        <strain evidence="2">Zug</strain>
    </source>
</reference>
<reference evidence="1 2" key="1">
    <citation type="submission" date="2017-09" db="EMBL/GenBank/DDBJ databases">
        <title>Bloom of a denitrifying methanotroph, Candidatus Methylomirabilis limnetica, in a deep stratified lake.</title>
        <authorList>
            <person name="Graf J.S."/>
            <person name="Marchant H.K."/>
            <person name="Tienken D."/>
            <person name="Hach P.F."/>
            <person name="Brand A."/>
            <person name="Schubert C.J."/>
            <person name="Kuypers M.M."/>
            <person name="Milucka J."/>
        </authorList>
    </citation>
    <scope>NUCLEOTIDE SEQUENCE [LARGE SCALE GENOMIC DNA]</scope>
    <source>
        <strain evidence="1 2">Zug</strain>
    </source>
</reference>
<dbReference type="RefSeq" id="WP_107561453.1">
    <property type="nucleotide sequence ID" value="NZ_NVQC01000013.1"/>
</dbReference>
<keyword evidence="2" id="KW-1185">Reference proteome</keyword>
<gene>
    <name evidence="1" type="ORF">CLG94_03235</name>
</gene>